<name>A0ABZ1USV0_9BURK</name>
<dbReference type="Proteomes" id="UP000321323">
    <property type="component" value="Chromosome"/>
</dbReference>
<proteinExistence type="predicted"/>
<sequence>MDIPFTIKSLRLAGMTQTQIGKAIGVSQTSVSDMEHGKAGVIRPSYQVTHGLKRLAAKHKVATKPPS</sequence>
<dbReference type="InterPro" id="IPR010982">
    <property type="entry name" value="Lambda_DNA-bd_dom_sf"/>
</dbReference>
<dbReference type="CDD" id="cd00093">
    <property type="entry name" value="HTH_XRE"/>
    <property type="match status" value="1"/>
</dbReference>
<evidence type="ECO:0000313" key="3">
    <source>
        <dbReference type="Proteomes" id="UP000321323"/>
    </source>
</evidence>
<gene>
    <name evidence="2" type="ORF">E7V67_011440</name>
</gene>
<accession>A0ABZ1USV0</accession>
<protein>
    <submittedName>
        <fullName evidence="2">Helix-turn-helix transcriptional regulator</fullName>
    </submittedName>
</protein>
<reference evidence="2 3" key="1">
    <citation type="journal article" date="2019" name="Int. J. Syst. Evol. Microbiol.">
        <title>The Draft Whole-Genome Sequence of the Antibiotic Producer Empedobacter haloabium ATCC 31962 Provides Indications for Its Taxonomic Reclassification.</title>
        <authorList>
            <person name="Miess H."/>
            <person name="Arlt P."/>
            <person name="Apel A.K."/>
            <person name="Weber T."/>
            <person name="Nieselt K."/>
            <person name="Hanssen F."/>
            <person name="Czemmel S."/>
            <person name="Nahnsen S."/>
            <person name="Gross H."/>
        </authorList>
    </citation>
    <scope>NUCLEOTIDE SEQUENCE [LARGE SCALE GENOMIC DNA]</scope>
    <source>
        <strain evidence="2 3">ATCC 31962</strain>
    </source>
</reference>
<keyword evidence="3" id="KW-1185">Reference proteome</keyword>
<evidence type="ECO:0000259" key="1">
    <source>
        <dbReference type="PROSITE" id="PS50943"/>
    </source>
</evidence>
<dbReference type="Pfam" id="PF01381">
    <property type="entry name" value="HTH_3"/>
    <property type="match status" value="1"/>
</dbReference>
<dbReference type="EMBL" id="CP136508">
    <property type="protein sequence ID" value="WUR15682.1"/>
    <property type="molecule type" value="Genomic_DNA"/>
</dbReference>
<dbReference type="SUPFAM" id="SSF47413">
    <property type="entry name" value="lambda repressor-like DNA-binding domains"/>
    <property type="match status" value="1"/>
</dbReference>
<dbReference type="PROSITE" id="PS50943">
    <property type="entry name" value="HTH_CROC1"/>
    <property type="match status" value="1"/>
</dbReference>
<feature type="domain" description="HTH cro/C1-type" evidence="1">
    <location>
        <begin position="7"/>
        <end position="39"/>
    </location>
</feature>
<evidence type="ECO:0000313" key="2">
    <source>
        <dbReference type="EMBL" id="WUR15682.1"/>
    </source>
</evidence>
<dbReference type="Gene3D" id="1.10.260.40">
    <property type="entry name" value="lambda repressor-like DNA-binding domains"/>
    <property type="match status" value="1"/>
</dbReference>
<organism evidence="2 3">
    <name type="scientific">[Empedobacter] haloabium</name>
    <dbReference type="NCBI Taxonomy" id="592317"/>
    <lineage>
        <taxon>Bacteria</taxon>
        <taxon>Pseudomonadati</taxon>
        <taxon>Pseudomonadota</taxon>
        <taxon>Betaproteobacteria</taxon>
        <taxon>Burkholderiales</taxon>
        <taxon>Oxalobacteraceae</taxon>
        <taxon>Telluria group</taxon>
        <taxon>Telluria group incertae sedis</taxon>
    </lineage>
</organism>
<dbReference type="InterPro" id="IPR001387">
    <property type="entry name" value="Cro/C1-type_HTH"/>
</dbReference>